<dbReference type="EMBL" id="JNBR01000087">
    <property type="protein sequence ID" value="OQR98331.1"/>
    <property type="molecule type" value="Genomic_DNA"/>
</dbReference>
<evidence type="ECO:0000313" key="4">
    <source>
        <dbReference type="Proteomes" id="UP000243579"/>
    </source>
</evidence>
<proteinExistence type="predicted"/>
<dbReference type="OrthoDB" id="60904at2759"/>
<feature type="coiled-coil region" evidence="1">
    <location>
        <begin position="32"/>
        <end position="59"/>
    </location>
</feature>
<name>A0A1V9ZK68_ACHHY</name>
<accession>A0A1V9ZK68</accession>
<evidence type="ECO:0000256" key="2">
    <source>
        <dbReference type="SAM" id="MobiDB-lite"/>
    </source>
</evidence>
<dbReference type="Proteomes" id="UP000243579">
    <property type="component" value="Unassembled WGS sequence"/>
</dbReference>
<sequence length="372" mass="43007">MMTRQPSEARSSAAADKLRKREYHREKQRMYRQEEANELNFLRGRVRDLEAEVARLSQRKALTTLSWREVASALGEEKRSVVHQRRLLQSQRKMYQDLALRMTTWVDQHTGRVKKPLDTSGGSWRNTTLLKEPESRKLGVDWITKQMFFNVDRVLRDCEFPAPSEGSFLNDFTIRELENDTFQYVWRQMTLVPFGLPFTLSILRRVIHQYITGAIWSPGNGKLLDQELLEGVGPNVQYARTVVSDAEAVNLIAREFAVGDDRVVVVSQNIHDDETLPECQRQCDRRFWVVLDKVSENETKISLLYINSHFFTKAGFVSLAVEAACWGCPNLSTDATEAQQTRQFKRHADAVGQQFLEFNRQMPYHVMGSLGM</sequence>
<dbReference type="AlphaFoldDB" id="A0A1V9ZK68"/>
<feature type="compositionally biased region" description="Basic and acidic residues" evidence="2">
    <location>
        <begin position="16"/>
        <end position="29"/>
    </location>
</feature>
<reference evidence="3 4" key="1">
    <citation type="journal article" date="2014" name="Genome Biol. Evol.">
        <title>The secreted proteins of Achlya hypogyna and Thraustotheca clavata identify the ancestral oomycete secretome and reveal gene acquisitions by horizontal gene transfer.</title>
        <authorList>
            <person name="Misner I."/>
            <person name="Blouin N."/>
            <person name="Leonard G."/>
            <person name="Richards T.A."/>
            <person name="Lane C.E."/>
        </authorList>
    </citation>
    <scope>NUCLEOTIDE SEQUENCE [LARGE SCALE GENOMIC DNA]</scope>
    <source>
        <strain evidence="3 4">ATCC 48635</strain>
    </source>
</reference>
<evidence type="ECO:0000256" key="1">
    <source>
        <dbReference type="SAM" id="Coils"/>
    </source>
</evidence>
<gene>
    <name evidence="3" type="ORF">ACHHYP_08779</name>
</gene>
<evidence type="ECO:0000313" key="3">
    <source>
        <dbReference type="EMBL" id="OQR98331.1"/>
    </source>
</evidence>
<feature type="compositionally biased region" description="Polar residues" evidence="2">
    <location>
        <begin position="1"/>
        <end position="10"/>
    </location>
</feature>
<feature type="region of interest" description="Disordered" evidence="2">
    <location>
        <begin position="1"/>
        <end position="29"/>
    </location>
</feature>
<keyword evidence="1" id="KW-0175">Coiled coil</keyword>
<keyword evidence="4" id="KW-1185">Reference proteome</keyword>
<protein>
    <submittedName>
        <fullName evidence="3">Uncharacterized protein</fullName>
    </submittedName>
</protein>
<organism evidence="3 4">
    <name type="scientific">Achlya hypogyna</name>
    <name type="common">Oomycete</name>
    <name type="synonym">Protoachlya hypogyna</name>
    <dbReference type="NCBI Taxonomy" id="1202772"/>
    <lineage>
        <taxon>Eukaryota</taxon>
        <taxon>Sar</taxon>
        <taxon>Stramenopiles</taxon>
        <taxon>Oomycota</taxon>
        <taxon>Saprolegniomycetes</taxon>
        <taxon>Saprolegniales</taxon>
        <taxon>Achlyaceae</taxon>
        <taxon>Achlya</taxon>
    </lineage>
</organism>
<comment type="caution">
    <text evidence="3">The sequence shown here is derived from an EMBL/GenBank/DDBJ whole genome shotgun (WGS) entry which is preliminary data.</text>
</comment>